<reference evidence="9" key="1">
    <citation type="journal article" date="2020" name="Stud. Mycol.">
        <title>101 Dothideomycetes genomes: a test case for predicting lifestyles and emergence of pathogens.</title>
        <authorList>
            <person name="Haridas S."/>
            <person name="Albert R."/>
            <person name="Binder M."/>
            <person name="Bloem J."/>
            <person name="Labutti K."/>
            <person name="Salamov A."/>
            <person name="Andreopoulos B."/>
            <person name="Baker S."/>
            <person name="Barry K."/>
            <person name="Bills G."/>
            <person name="Bluhm B."/>
            <person name="Cannon C."/>
            <person name="Castanera R."/>
            <person name="Culley D."/>
            <person name="Daum C."/>
            <person name="Ezra D."/>
            <person name="Gonzalez J."/>
            <person name="Henrissat B."/>
            <person name="Kuo A."/>
            <person name="Liang C."/>
            <person name="Lipzen A."/>
            <person name="Lutzoni F."/>
            <person name="Magnuson J."/>
            <person name="Mondo S."/>
            <person name="Nolan M."/>
            <person name="Ohm R."/>
            <person name="Pangilinan J."/>
            <person name="Park H.-J."/>
            <person name="Ramirez L."/>
            <person name="Alfaro M."/>
            <person name="Sun H."/>
            <person name="Tritt A."/>
            <person name="Yoshinaga Y."/>
            <person name="Zwiers L.-H."/>
            <person name="Turgeon B."/>
            <person name="Goodwin S."/>
            <person name="Spatafora J."/>
            <person name="Crous P."/>
            <person name="Grigoriev I."/>
        </authorList>
    </citation>
    <scope>NUCLEOTIDE SEQUENCE</scope>
    <source>
        <strain evidence="9">CBS 675.92</strain>
    </source>
</reference>
<dbReference type="InterPro" id="IPR002889">
    <property type="entry name" value="WSC_carb-bd"/>
</dbReference>
<dbReference type="PANTHER" id="PTHR24269">
    <property type="entry name" value="KREMEN PROTEIN"/>
    <property type="match status" value="1"/>
</dbReference>
<feature type="signal peptide" evidence="7">
    <location>
        <begin position="1"/>
        <end position="17"/>
    </location>
</feature>
<dbReference type="GO" id="GO:0005886">
    <property type="term" value="C:plasma membrane"/>
    <property type="evidence" value="ECO:0007669"/>
    <property type="project" value="TreeGrafter"/>
</dbReference>
<evidence type="ECO:0000256" key="3">
    <source>
        <dbReference type="ARBA" id="ARBA00022729"/>
    </source>
</evidence>
<sequence>MLTAILSVALWASSALAGPDDAYPTDGPSLGSVWNYQGCYDDSVQTRALNTAYSSSQSMTVEACVTFCNVRGYNVAGLEYFYECYCGISTNALQEKDPSECNTPCNGDSDQTCGGPNHLSVYVNTAPGPVTNKGDDGLTTRYAGCWKEGTGSRVLPVGVDVPGGTNAVSVKSCTDTCRKRGFLYAGVEYASECFCGASVAFRPIPHDEVTGLPEETGCNMPCKGNPSEFCGGANRLNVYR</sequence>
<protein>
    <submittedName>
        <fullName evidence="9">WSC-domain-containing protein</fullName>
    </submittedName>
</protein>
<keyword evidence="5" id="KW-0472">Membrane</keyword>
<accession>A0A6A5UAJ5</accession>
<evidence type="ECO:0000256" key="2">
    <source>
        <dbReference type="ARBA" id="ARBA00022692"/>
    </source>
</evidence>
<dbReference type="PANTHER" id="PTHR24269:SF16">
    <property type="entry name" value="PROTEIN SLG1"/>
    <property type="match status" value="1"/>
</dbReference>
<dbReference type="AlphaFoldDB" id="A0A6A5UAJ5"/>
<dbReference type="InterPro" id="IPR051836">
    <property type="entry name" value="Kremen_rcpt"/>
</dbReference>
<dbReference type="Pfam" id="PF01822">
    <property type="entry name" value="WSC"/>
    <property type="match status" value="2"/>
</dbReference>
<keyword evidence="6" id="KW-0325">Glycoprotein</keyword>
<evidence type="ECO:0000256" key="5">
    <source>
        <dbReference type="ARBA" id="ARBA00023136"/>
    </source>
</evidence>
<evidence type="ECO:0000256" key="7">
    <source>
        <dbReference type="SAM" id="SignalP"/>
    </source>
</evidence>
<feature type="domain" description="WSC" evidence="8">
    <location>
        <begin position="139"/>
        <end position="240"/>
    </location>
</feature>
<dbReference type="OrthoDB" id="2019572at2759"/>
<dbReference type="SMART" id="SM00321">
    <property type="entry name" value="WSC"/>
    <property type="match status" value="2"/>
</dbReference>
<evidence type="ECO:0000313" key="10">
    <source>
        <dbReference type="Proteomes" id="UP000800035"/>
    </source>
</evidence>
<name>A0A6A5UAJ5_9PLEO</name>
<evidence type="ECO:0000256" key="1">
    <source>
        <dbReference type="ARBA" id="ARBA00004167"/>
    </source>
</evidence>
<dbReference type="Proteomes" id="UP000800035">
    <property type="component" value="Unassembled WGS sequence"/>
</dbReference>
<evidence type="ECO:0000259" key="8">
    <source>
        <dbReference type="PROSITE" id="PS51212"/>
    </source>
</evidence>
<keyword evidence="10" id="KW-1185">Reference proteome</keyword>
<dbReference type="PROSITE" id="PS51212">
    <property type="entry name" value="WSC"/>
    <property type="match status" value="2"/>
</dbReference>
<feature type="non-terminal residue" evidence="9">
    <location>
        <position position="240"/>
    </location>
</feature>
<organism evidence="9 10">
    <name type="scientific">Byssothecium circinans</name>
    <dbReference type="NCBI Taxonomy" id="147558"/>
    <lineage>
        <taxon>Eukaryota</taxon>
        <taxon>Fungi</taxon>
        <taxon>Dikarya</taxon>
        <taxon>Ascomycota</taxon>
        <taxon>Pezizomycotina</taxon>
        <taxon>Dothideomycetes</taxon>
        <taxon>Pleosporomycetidae</taxon>
        <taxon>Pleosporales</taxon>
        <taxon>Massarineae</taxon>
        <taxon>Massarinaceae</taxon>
        <taxon>Byssothecium</taxon>
    </lineage>
</organism>
<evidence type="ECO:0000256" key="6">
    <source>
        <dbReference type="ARBA" id="ARBA00023180"/>
    </source>
</evidence>
<feature type="domain" description="WSC" evidence="8">
    <location>
        <begin position="33"/>
        <end position="125"/>
    </location>
</feature>
<proteinExistence type="predicted"/>
<dbReference type="EMBL" id="ML976981">
    <property type="protein sequence ID" value="KAF1961350.1"/>
    <property type="molecule type" value="Genomic_DNA"/>
</dbReference>
<comment type="subcellular location">
    <subcellularLocation>
        <location evidence="1">Membrane</location>
        <topology evidence="1">Single-pass membrane protein</topology>
    </subcellularLocation>
</comment>
<keyword evidence="2" id="KW-0812">Transmembrane</keyword>
<gene>
    <name evidence="9" type="ORF">CC80DRAFT_403001</name>
</gene>
<evidence type="ECO:0000313" key="9">
    <source>
        <dbReference type="EMBL" id="KAF1961350.1"/>
    </source>
</evidence>
<evidence type="ECO:0000256" key="4">
    <source>
        <dbReference type="ARBA" id="ARBA00022989"/>
    </source>
</evidence>
<keyword evidence="3 7" id="KW-0732">Signal</keyword>
<keyword evidence="4" id="KW-1133">Transmembrane helix</keyword>
<feature type="chain" id="PRO_5025477090" evidence="7">
    <location>
        <begin position="18"/>
        <end position="240"/>
    </location>
</feature>